<gene>
    <name evidence="1" type="ORF">TRP8649_01889</name>
</gene>
<dbReference type="AlphaFoldDB" id="A0A238JAZ8"/>
<evidence type="ECO:0000313" key="1">
    <source>
        <dbReference type="EMBL" id="SMX27779.1"/>
    </source>
</evidence>
<dbReference type="EMBL" id="FXXP01000001">
    <property type="protein sequence ID" value="SMX27779.1"/>
    <property type="molecule type" value="Genomic_DNA"/>
</dbReference>
<keyword evidence="2" id="KW-1185">Reference proteome</keyword>
<sequence>MGNEVWATFEQAEDLYEIDFERLAGLVLTEHVRAIVIEKDQGFLFKYNLSDLRSFFPLKDKKTLRVKLVAGRLTDVLIGAAAGVSTNKVWELLNEAQETKPSFPINQDIDFFGQPFDSFTIVVPRRLDHEIKRLRYRVLHVRRPYVHLYEVGVNKFLMPQEIERHLEYLRSQKGLKERRIKVNAKDAQMIGETINTIFLAGHDMMYWEAFLVGVLHGICALGLDGPPYFNRPD</sequence>
<accession>A0A238JAZ8</accession>
<reference evidence="2" key="1">
    <citation type="submission" date="2017-05" db="EMBL/GenBank/DDBJ databases">
        <authorList>
            <person name="Rodrigo-Torres L."/>
            <person name="Arahal R. D."/>
            <person name="Lucena T."/>
        </authorList>
    </citation>
    <scope>NUCLEOTIDE SEQUENCE [LARGE SCALE GENOMIC DNA]</scope>
    <source>
        <strain evidence="2">CECT 8649</strain>
    </source>
</reference>
<proteinExistence type="predicted"/>
<dbReference type="Proteomes" id="UP000225972">
    <property type="component" value="Unassembled WGS sequence"/>
</dbReference>
<organism evidence="1 2">
    <name type="scientific">Pelagimonas phthalicica</name>
    <dbReference type="NCBI Taxonomy" id="1037362"/>
    <lineage>
        <taxon>Bacteria</taxon>
        <taxon>Pseudomonadati</taxon>
        <taxon>Pseudomonadota</taxon>
        <taxon>Alphaproteobacteria</taxon>
        <taxon>Rhodobacterales</taxon>
        <taxon>Roseobacteraceae</taxon>
        <taxon>Pelagimonas</taxon>
    </lineage>
</organism>
<protein>
    <submittedName>
        <fullName evidence="1">Uncharacterized protein</fullName>
    </submittedName>
</protein>
<evidence type="ECO:0000313" key="2">
    <source>
        <dbReference type="Proteomes" id="UP000225972"/>
    </source>
</evidence>
<name>A0A238JAZ8_9RHOB</name>